<dbReference type="SUPFAM" id="SSF69593">
    <property type="entry name" value="Glycerol-3-phosphate (1)-acyltransferase"/>
    <property type="match status" value="1"/>
</dbReference>
<dbReference type="EMBL" id="JACCFW010000001">
    <property type="protein sequence ID" value="NYJ74565.1"/>
    <property type="molecule type" value="Genomic_DNA"/>
</dbReference>
<proteinExistence type="predicted"/>
<evidence type="ECO:0000313" key="5">
    <source>
        <dbReference type="Proteomes" id="UP000571817"/>
    </source>
</evidence>
<comment type="caution">
    <text evidence="4">The sequence shown here is derived from an EMBL/GenBank/DDBJ whole genome shotgun (WGS) entry which is preliminary data.</text>
</comment>
<keyword evidence="2 4" id="KW-0012">Acyltransferase</keyword>
<sequence>MTELRAAPLANAGRLFGAALVRVVYSASAVHPGRMPRTGSVIVVSNHTGFLDGPVIFCLSPRTVRFLVKHTYFTSAWGAVLSRTGQIPIRQNTGDRVALAAAKDLLGQGGALGVFPEGTRGSGSVRDAQQGAAWLALQSGAPVIPVATLGTWRAGGTKDSWPLPRARVRVVFGEPFHVETDPDVTGRERLRLATALIRERLATHVLESLAETGMTLPVGERDAA</sequence>
<dbReference type="PANTHER" id="PTHR10434:SF11">
    <property type="entry name" value="1-ACYL-SN-GLYCEROL-3-PHOSPHATE ACYLTRANSFERASE"/>
    <property type="match status" value="1"/>
</dbReference>
<dbReference type="AlphaFoldDB" id="A0A853DK78"/>
<keyword evidence="1 4" id="KW-0808">Transferase</keyword>
<evidence type="ECO:0000259" key="3">
    <source>
        <dbReference type="SMART" id="SM00563"/>
    </source>
</evidence>
<accession>A0A853DK78</accession>
<keyword evidence="5" id="KW-1185">Reference proteome</keyword>
<dbReference type="RefSeq" id="WP_179480536.1">
    <property type="nucleotide sequence ID" value="NZ_JACCFW010000001.1"/>
</dbReference>
<dbReference type="EC" id="2.3.1.51" evidence="4"/>
<evidence type="ECO:0000313" key="4">
    <source>
        <dbReference type="EMBL" id="NYJ74565.1"/>
    </source>
</evidence>
<feature type="domain" description="Phospholipid/glycerol acyltransferase" evidence="3">
    <location>
        <begin position="41"/>
        <end position="151"/>
    </location>
</feature>
<organism evidence="4 5">
    <name type="scientific">Allobranchiibius huperziae</name>
    <dbReference type="NCBI Taxonomy" id="1874116"/>
    <lineage>
        <taxon>Bacteria</taxon>
        <taxon>Bacillati</taxon>
        <taxon>Actinomycetota</taxon>
        <taxon>Actinomycetes</taxon>
        <taxon>Micrococcales</taxon>
        <taxon>Dermacoccaceae</taxon>
        <taxon>Allobranchiibius</taxon>
    </lineage>
</organism>
<dbReference type="GO" id="GO:0005886">
    <property type="term" value="C:plasma membrane"/>
    <property type="evidence" value="ECO:0007669"/>
    <property type="project" value="TreeGrafter"/>
</dbReference>
<dbReference type="PANTHER" id="PTHR10434">
    <property type="entry name" value="1-ACYL-SN-GLYCEROL-3-PHOSPHATE ACYLTRANSFERASE"/>
    <property type="match status" value="1"/>
</dbReference>
<gene>
    <name evidence="4" type="ORF">HNR15_001528</name>
</gene>
<dbReference type="Proteomes" id="UP000571817">
    <property type="component" value="Unassembled WGS sequence"/>
</dbReference>
<dbReference type="GO" id="GO:0006654">
    <property type="term" value="P:phosphatidic acid biosynthetic process"/>
    <property type="evidence" value="ECO:0007669"/>
    <property type="project" value="TreeGrafter"/>
</dbReference>
<dbReference type="GO" id="GO:0003841">
    <property type="term" value="F:1-acylglycerol-3-phosphate O-acyltransferase activity"/>
    <property type="evidence" value="ECO:0007669"/>
    <property type="project" value="UniProtKB-EC"/>
</dbReference>
<reference evidence="4 5" key="1">
    <citation type="submission" date="2020-07" db="EMBL/GenBank/DDBJ databases">
        <title>Sequencing the genomes of 1000 actinobacteria strains.</title>
        <authorList>
            <person name="Klenk H.-P."/>
        </authorList>
    </citation>
    <scope>NUCLEOTIDE SEQUENCE [LARGE SCALE GENOMIC DNA]</scope>
    <source>
        <strain evidence="4 5">DSM 29531</strain>
    </source>
</reference>
<dbReference type="Pfam" id="PF01553">
    <property type="entry name" value="Acyltransferase"/>
    <property type="match status" value="1"/>
</dbReference>
<name>A0A853DK78_9MICO</name>
<evidence type="ECO:0000256" key="1">
    <source>
        <dbReference type="ARBA" id="ARBA00022679"/>
    </source>
</evidence>
<dbReference type="CDD" id="cd07989">
    <property type="entry name" value="LPLAT_AGPAT-like"/>
    <property type="match status" value="1"/>
</dbReference>
<evidence type="ECO:0000256" key="2">
    <source>
        <dbReference type="ARBA" id="ARBA00023315"/>
    </source>
</evidence>
<dbReference type="SMART" id="SM00563">
    <property type="entry name" value="PlsC"/>
    <property type="match status" value="1"/>
</dbReference>
<dbReference type="InterPro" id="IPR002123">
    <property type="entry name" value="Plipid/glycerol_acylTrfase"/>
</dbReference>
<protein>
    <submittedName>
        <fullName evidence="4">1-acyl-sn-glycerol-3-phosphate acyltransferase</fullName>
        <ecNumber evidence="4">2.3.1.51</ecNumber>
    </submittedName>
</protein>